<organism evidence="1 2">
    <name type="scientific">Kitasatospora kifunensis</name>
    <name type="common">Streptomyces kifunensis</name>
    <dbReference type="NCBI Taxonomy" id="58351"/>
    <lineage>
        <taxon>Bacteria</taxon>
        <taxon>Bacillati</taxon>
        <taxon>Actinomycetota</taxon>
        <taxon>Actinomycetes</taxon>
        <taxon>Kitasatosporales</taxon>
        <taxon>Streptomycetaceae</taxon>
        <taxon>Kitasatospora</taxon>
    </lineage>
</organism>
<dbReference type="Proteomes" id="UP000540506">
    <property type="component" value="Unassembled WGS sequence"/>
</dbReference>
<proteinExistence type="predicted"/>
<accession>A0A7W7VTF5</accession>
<name>A0A7W7VTF5_KITKI</name>
<comment type="caution">
    <text evidence="1">The sequence shown here is derived from an EMBL/GenBank/DDBJ whole genome shotgun (WGS) entry which is preliminary data.</text>
</comment>
<dbReference type="EMBL" id="JACHJV010000001">
    <property type="protein sequence ID" value="MBB4922182.1"/>
    <property type="molecule type" value="Genomic_DNA"/>
</dbReference>
<keyword evidence="2" id="KW-1185">Reference proteome</keyword>
<reference evidence="1 2" key="1">
    <citation type="submission" date="2020-08" db="EMBL/GenBank/DDBJ databases">
        <title>Sequencing the genomes of 1000 actinobacteria strains.</title>
        <authorList>
            <person name="Klenk H.-P."/>
        </authorList>
    </citation>
    <scope>NUCLEOTIDE SEQUENCE [LARGE SCALE GENOMIC DNA]</scope>
    <source>
        <strain evidence="1 2">DSM 41654</strain>
    </source>
</reference>
<dbReference type="RefSeq" id="WP_184934397.1">
    <property type="nucleotide sequence ID" value="NZ_JACHJV010000001.1"/>
</dbReference>
<evidence type="ECO:0000313" key="2">
    <source>
        <dbReference type="Proteomes" id="UP000540506"/>
    </source>
</evidence>
<sequence>MIEHPAAVIWRWSAPWLDARLDGVCAGPEVVLLERAAAISKVLQETAYELDGAMLYGWRQRLRDEGWSGWLLDLDMPVLVAPAKAKSRRRR</sequence>
<gene>
    <name evidence="1" type="ORF">FHR34_001175</name>
</gene>
<evidence type="ECO:0000313" key="1">
    <source>
        <dbReference type="EMBL" id="MBB4922182.1"/>
    </source>
</evidence>
<dbReference type="AlphaFoldDB" id="A0A7W7VTF5"/>
<protein>
    <submittedName>
        <fullName evidence="1">Uncharacterized protein</fullName>
    </submittedName>
</protein>